<dbReference type="AlphaFoldDB" id="A0A644ZUW4"/>
<dbReference type="SUPFAM" id="SSF46689">
    <property type="entry name" value="Homeodomain-like"/>
    <property type="match status" value="2"/>
</dbReference>
<keyword evidence="3" id="KW-0804">Transcription</keyword>
<dbReference type="InterPro" id="IPR009057">
    <property type="entry name" value="Homeodomain-like_sf"/>
</dbReference>
<dbReference type="PANTHER" id="PTHR43280">
    <property type="entry name" value="ARAC-FAMILY TRANSCRIPTIONAL REGULATOR"/>
    <property type="match status" value="1"/>
</dbReference>
<evidence type="ECO:0000256" key="2">
    <source>
        <dbReference type="ARBA" id="ARBA00023125"/>
    </source>
</evidence>
<name>A0A644ZUW4_9ZZZZ</name>
<dbReference type="GO" id="GO:0043565">
    <property type="term" value="F:sequence-specific DNA binding"/>
    <property type="evidence" value="ECO:0007669"/>
    <property type="project" value="InterPro"/>
</dbReference>
<dbReference type="EMBL" id="VSSQ01010573">
    <property type="protein sequence ID" value="MPM44685.1"/>
    <property type="molecule type" value="Genomic_DNA"/>
</dbReference>
<evidence type="ECO:0000256" key="3">
    <source>
        <dbReference type="ARBA" id="ARBA00023163"/>
    </source>
</evidence>
<dbReference type="Pfam" id="PF12833">
    <property type="entry name" value="HTH_18"/>
    <property type="match status" value="1"/>
</dbReference>
<dbReference type="SMART" id="SM00342">
    <property type="entry name" value="HTH_ARAC"/>
    <property type="match status" value="1"/>
</dbReference>
<dbReference type="GO" id="GO:0003700">
    <property type="term" value="F:DNA-binding transcription factor activity"/>
    <property type="evidence" value="ECO:0007669"/>
    <property type="project" value="InterPro"/>
</dbReference>
<reference evidence="5" key="1">
    <citation type="submission" date="2019-08" db="EMBL/GenBank/DDBJ databases">
        <authorList>
            <person name="Kucharzyk K."/>
            <person name="Murdoch R.W."/>
            <person name="Higgins S."/>
            <person name="Loffler F."/>
        </authorList>
    </citation>
    <scope>NUCLEOTIDE SEQUENCE</scope>
</reference>
<gene>
    <name evidence="5" type="primary">rhaR_89</name>
    <name evidence="5" type="ORF">SDC9_91364</name>
</gene>
<dbReference type="Gene3D" id="1.10.10.60">
    <property type="entry name" value="Homeodomain-like"/>
    <property type="match status" value="2"/>
</dbReference>
<keyword evidence="2" id="KW-0238">DNA-binding</keyword>
<accession>A0A644ZUW4</accession>
<organism evidence="5">
    <name type="scientific">bioreactor metagenome</name>
    <dbReference type="NCBI Taxonomy" id="1076179"/>
    <lineage>
        <taxon>unclassified sequences</taxon>
        <taxon>metagenomes</taxon>
        <taxon>ecological metagenomes</taxon>
    </lineage>
</organism>
<evidence type="ECO:0000259" key="4">
    <source>
        <dbReference type="PROSITE" id="PS01124"/>
    </source>
</evidence>
<evidence type="ECO:0000256" key="1">
    <source>
        <dbReference type="ARBA" id="ARBA00023015"/>
    </source>
</evidence>
<proteinExistence type="predicted"/>
<comment type="caution">
    <text evidence="5">The sequence shown here is derived from an EMBL/GenBank/DDBJ whole genome shotgun (WGS) entry which is preliminary data.</text>
</comment>
<dbReference type="InterPro" id="IPR018060">
    <property type="entry name" value="HTH_AraC"/>
</dbReference>
<keyword evidence="1" id="KW-0805">Transcription regulation</keyword>
<dbReference type="PANTHER" id="PTHR43280:SF28">
    <property type="entry name" value="HTH-TYPE TRANSCRIPTIONAL ACTIVATOR RHAS"/>
    <property type="match status" value="1"/>
</dbReference>
<feature type="domain" description="HTH araC/xylS-type" evidence="4">
    <location>
        <begin position="320"/>
        <end position="418"/>
    </location>
</feature>
<protein>
    <submittedName>
        <fullName evidence="5">HTH-type transcriptional activator RhaR</fullName>
    </submittedName>
</protein>
<dbReference type="PROSITE" id="PS01124">
    <property type="entry name" value="HTH_ARAC_FAMILY_2"/>
    <property type="match status" value="1"/>
</dbReference>
<sequence>MKEDNVETSFFDPAAMESGTDWSWYLKNVIISDCIHSHPSDIMAAILYSFDVKLSTDASGFYFLLTGLKKRVYHPVYHIDATSYMAMYHEIEAGLRQILDQNGCVGDFFMAYEEDCKQIALIFSPSERCTPKALADQICAHVQRYYEENLFKGDTRYCNFTALSGRQSGLSGIRRGFLEARALSDLYFFMMEPQAVTRQSIEELKNNLDYRKTIELCQELDNAMVAGDGERAEKCLDRLFLDQLKYAFSVSLIRDALSYIYHKLDLHLTVYDLMDEYPPEKLCSIDSYITIGECHQALREPILALCRKVQTRGSCESVVQQAMYYIRHHYAGPITLPLIAESAGVSPNYLSGIFTKEEGMPLRDYVTHVRMEEAKKLLLTTSLHTYQVAAAVGIEDAKYFGKLFKQHTGQSPQDFRKRI</sequence>
<evidence type="ECO:0000313" key="5">
    <source>
        <dbReference type="EMBL" id="MPM44685.1"/>
    </source>
</evidence>